<dbReference type="Gene3D" id="3.40.50.300">
    <property type="entry name" value="P-loop containing nucleotide triphosphate hydrolases"/>
    <property type="match status" value="2"/>
</dbReference>
<dbReference type="AlphaFoldDB" id="A0A1I2B1F7"/>
<evidence type="ECO:0000256" key="8">
    <source>
        <dbReference type="ARBA" id="ARBA00034808"/>
    </source>
</evidence>
<keyword evidence="13" id="KW-1185">Reference proteome</keyword>
<evidence type="ECO:0000256" key="9">
    <source>
        <dbReference type="ARBA" id="ARBA00048988"/>
    </source>
</evidence>
<evidence type="ECO:0000256" key="6">
    <source>
        <dbReference type="ARBA" id="ARBA00023235"/>
    </source>
</evidence>
<keyword evidence="6" id="KW-0413">Isomerase</keyword>
<evidence type="ECO:0000256" key="7">
    <source>
        <dbReference type="ARBA" id="ARBA00034617"/>
    </source>
</evidence>
<evidence type="ECO:0000256" key="4">
    <source>
        <dbReference type="ARBA" id="ARBA00022806"/>
    </source>
</evidence>
<comment type="similarity">
    <text evidence="1">Belongs to the helicase family. UvrD subfamily.</text>
</comment>
<dbReference type="Pfam" id="PF00580">
    <property type="entry name" value="UvrD-helicase"/>
    <property type="match status" value="1"/>
</dbReference>
<evidence type="ECO:0000256" key="3">
    <source>
        <dbReference type="ARBA" id="ARBA00022801"/>
    </source>
</evidence>
<feature type="domain" description="UvrD-like helicase ATP-binding" evidence="11">
    <location>
        <begin position="6"/>
        <end position="281"/>
    </location>
</feature>
<evidence type="ECO:0000256" key="1">
    <source>
        <dbReference type="ARBA" id="ARBA00009922"/>
    </source>
</evidence>
<keyword evidence="3 10" id="KW-0378">Hydrolase</keyword>
<dbReference type="GO" id="GO:0005524">
    <property type="term" value="F:ATP binding"/>
    <property type="evidence" value="ECO:0007669"/>
    <property type="project" value="UniProtKB-UniRule"/>
</dbReference>
<evidence type="ECO:0000256" key="2">
    <source>
        <dbReference type="ARBA" id="ARBA00022741"/>
    </source>
</evidence>
<evidence type="ECO:0000259" key="11">
    <source>
        <dbReference type="PROSITE" id="PS51198"/>
    </source>
</evidence>
<comment type="catalytic activity">
    <reaction evidence="7">
        <text>Couples ATP hydrolysis with the unwinding of duplex DNA by translocating in the 3'-5' direction.</text>
        <dbReference type="EC" id="5.6.2.4"/>
    </reaction>
</comment>
<proteinExistence type="inferred from homology"/>
<dbReference type="GO" id="GO:0043138">
    <property type="term" value="F:3'-5' DNA helicase activity"/>
    <property type="evidence" value="ECO:0007669"/>
    <property type="project" value="UniProtKB-EC"/>
</dbReference>
<dbReference type="GO" id="GO:0016887">
    <property type="term" value="F:ATP hydrolysis activity"/>
    <property type="evidence" value="ECO:0007669"/>
    <property type="project" value="RHEA"/>
</dbReference>
<dbReference type="EC" id="5.6.2.4" evidence="8"/>
<organism evidence="12 13">
    <name type="scientific">Paracidovorax wautersii</name>
    <dbReference type="NCBI Taxonomy" id="1177982"/>
    <lineage>
        <taxon>Bacteria</taxon>
        <taxon>Pseudomonadati</taxon>
        <taxon>Pseudomonadota</taxon>
        <taxon>Betaproteobacteria</taxon>
        <taxon>Burkholderiales</taxon>
        <taxon>Comamonadaceae</taxon>
        <taxon>Paracidovorax</taxon>
    </lineage>
</organism>
<protein>
    <recommendedName>
        <fullName evidence="8">DNA 3'-5' helicase</fullName>
        <ecNumber evidence="8">5.6.2.4</ecNumber>
    </recommendedName>
</protein>
<dbReference type="Proteomes" id="UP000199119">
    <property type="component" value="Unassembled WGS sequence"/>
</dbReference>
<dbReference type="InterPro" id="IPR014016">
    <property type="entry name" value="UvrD-like_ATP-bd"/>
</dbReference>
<dbReference type="Gene3D" id="1.10.10.160">
    <property type="match status" value="1"/>
</dbReference>
<dbReference type="RefSeq" id="WP_004883039.1">
    <property type="nucleotide sequence ID" value="NZ_FONX01000002.1"/>
</dbReference>
<dbReference type="InterPro" id="IPR013986">
    <property type="entry name" value="DExx_box_DNA_helicase_dom_sf"/>
</dbReference>
<dbReference type="GO" id="GO:0003677">
    <property type="term" value="F:DNA binding"/>
    <property type="evidence" value="ECO:0007669"/>
    <property type="project" value="UniProtKB-KW"/>
</dbReference>
<evidence type="ECO:0000313" key="12">
    <source>
        <dbReference type="EMBL" id="SFE50031.1"/>
    </source>
</evidence>
<dbReference type="InterPro" id="IPR027417">
    <property type="entry name" value="P-loop_NTPase"/>
</dbReference>
<dbReference type="SUPFAM" id="SSF52540">
    <property type="entry name" value="P-loop containing nucleoside triphosphate hydrolases"/>
    <property type="match status" value="1"/>
</dbReference>
<dbReference type="InterPro" id="IPR014017">
    <property type="entry name" value="DNA_helicase_UvrD-like_C"/>
</dbReference>
<dbReference type="OrthoDB" id="1100019at2"/>
<evidence type="ECO:0000256" key="5">
    <source>
        <dbReference type="ARBA" id="ARBA00022840"/>
    </source>
</evidence>
<accession>A0A1I2B1F7</accession>
<dbReference type="Pfam" id="PF13361">
    <property type="entry name" value="UvrD_C"/>
    <property type="match status" value="1"/>
</dbReference>
<keyword evidence="2 10" id="KW-0547">Nucleotide-binding</keyword>
<dbReference type="PROSITE" id="PS51198">
    <property type="entry name" value="UVRD_HELICASE_ATP_BIND"/>
    <property type="match status" value="1"/>
</dbReference>
<comment type="catalytic activity">
    <reaction evidence="9">
        <text>ATP + H2O = ADP + phosphate + H(+)</text>
        <dbReference type="Rhea" id="RHEA:13065"/>
        <dbReference type="ChEBI" id="CHEBI:15377"/>
        <dbReference type="ChEBI" id="CHEBI:15378"/>
        <dbReference type="ChEBI" id="CHEBI:30616"/>
        <dbReference type="ChEBI" id="CHEBI:43474"/>
        <dbReference type="ChEBI" id="CHEBI:456216"/>
        <dbReference type="EC" id="5.6.2.4"/>
    </reaction>
</comment>
<sequence>MFMWNKDDLNPEQEAAILKPGSVFLIACPGSGKTRTLTYKIAYELSRLKSNKQFVVAITYTHRAADEIHERIESLGVDTSRLWIGTIHSFCLEWILKPYGIYHEALDRGFRVIDQHEREKILEALCKPYQKPKITFWDCEFYYTETGYVLSCPQDWKHSGLHVILGKYFEILHESRQLDFELILYYAYQLIARHPAISTLLAQLFSFVLIDEYQDTKRIQYSIITAILKAGQGATKAFIVGDPNQAIYQSLGGYPIAFEDFKAMANIDLDELELSRNYRSSERIIEYFGNYNVHNTRIEAASEDKAYPSLISFDDTVSKNDLDAELIRLIRFNIETMGISPHEVCILAPQWTHLASMTRRLVASMPEYSFDGPGMVPFARDTENFWYRLSKIALTQASPGMYVRRLRWAGEILNDLEAAGASVSKLTRRSLLRECNAIKIDETDGLTYLSAFFERLFANLAIDFRLFTLLQEHHVAFFDSSQARVNRLKSEGSEFIGDIETFRKVFQHRTGITISTIHGVKGAEFDAVIAYALLEDMVPHFNDPNGQESAMKLLYVIGSRARKNLHLVSERGRVRQYSGEEYQVTRKLASCSFGYDQIP</sequence>
<name>A0A1I2B1F7_9BURK</name>
<dbReference type="GO" id="GO:0000725">
    <property type="term" value="P:recombinational repair"/>
    <property type="evidence" value="ECO:0007669"/>
    <property type="project" value="TreeGrafter"/>
</dbReference>
<feature type="binding site" evidence="10">
    <location>
        <begin position="27"/>
        <end position="34"/>
    </location>
    <ligand>
        <name>ATP</name>
        <dbReference type="ChEBI" id="CHEBI:30616"/>
    </ligand>
</feature>
<dbReference type="PANTHER" id="PTHR11070">
    <property type="entry name" value="UVRD / RECB / PCRA DNA HELICASE FAMILY MEMBER"/>
    <property type="match status" value="1"/>
</dbReference>
<dbReference type="STRING" id="1177982.SAMN04489711_102363"/>
<evidence type="ECO:0000256" key="10">
    <source>
        <dbReference type="PROSITE-ProRule" id="PRU00560"/>
    </source>
</evidence>
<keyword evidence="5 10" id="KW-0067">ATP-binding</keyword>
<evidence type="ECO:0000313" key="13">
    <source>
        <dbReference type="Proteomes" id="UP000199119"/>
    </source>
</evidence>
<dbReference type="InterPro" id="IPR000212">
    <property type="entry name" value="DNA_helicase_UvrD/REP"/>
</dbReference>
<dbReference type="EMBL" id="FONX01000002">
    <property type="protein sequence ID" value="SFE50031.1"/>
    <property type="molecule type" value="Genomic_DNA"/>
</dbReference>
<reference evidence="13" key="1">
    <citation type="submission" date="2016-10" db="EMBL/GenBank/DDBJ databases">
        <authorList>
            <person name="Varghese N."/>
            <person name="Submissions S."/>
        </authorList>
    </citation>
    <scope>NUCLEOTIDE SEQUENCE [LARGE SCALE GENOMIC DNA]</scope>
    <source>
        <strain evidence="13">DSM 27981</strain>
    </source>
</reference>
<dbReference type="CDD" id="cd17932">
    <property type="entry name" value="DEXQc_UvrD"/>
    <property type="match status" value="1"/>
</dbReference>
<keyword evidence="4 10" id="KW-0347">Helicase</keyword>
<gene>
    <name evidence="12" type="ORF">SAMN04489711_102363</name>
</gene>